<organism evidence="1 2">
    <name type="scientific">Gossypium arboreum</name>
    <name type="common">Tree cotton</name>
    <name type="synonym">Gossypium nanking</name>
    <dbReference type="NCBI Taxonomy" id="29729"/>
    <lineage>
        <taxon>Eukaryota</taxon>
        <taxon>Viridiplantae</taxon>
        <taxon>Streptophyta</taxon>
        <taxon>Embryophyta</taxon>
        <taxon>Tracheophyta</taxon>
        <taxon>Spermatophyta</taxon>
        <taxon>Magnoliopsida</taxon>
        <taxon>eudicotyledons</taxon>
        <taxon>Gunneridae</taxon>
        <taxon>Pentapetalae</taxon>
        <taxon>rosids</taxon>
        <taxon>malvids</taxon>
        <taxon>Malvales</taxon>
        <taxon>Malvaceae</taxon>
        <taxon>Malvoideae</taxon>
        <taxon>Gossypium</taxon>
    </lineage>
</organism>
<dbReference type="PANTHER" id="PTHR31286">
    <property type="entry name" value="GLYCINE-RICH CELL WALL STRUCTURAL PROTEIN 1.8-LIKE"/>
    <property type="match status" value="1"/>
</dbReference>
<dbReference type="Proteomes" id="UP001358586">
    <property type="component" value="Chromosome 3"/>
</dbReference>
<dbReference type="EMBL" id="JARKNE010000003">
    <property type="protein sequence ID" value="KAK5838380.1"/>
    <property type="molecule type" value="Genomic_DNA"/>
</dbReference>
<reference evidence="1 2" key="1">
    <citation type="submission" date="2023-03" db="EMBL/GenBank/DDBJ databases">
        <title>WGS of Gossypium arboreum.</title>
        <authorList>
            <person name="Yu D."/>
        </authorList>
    </citation>
    <scope>NUCLEOTIDE SEQUENCE [LARGE SCALE GENOMIC DNA]</scope>
    <source>
        <tissue evidence="1">Leaf</tissue>
    </source>
</reference>
<protein>
    <recommendedName>
        <fullName evidence="3">DUF4283 domain-containing protein</fullName>
    </recommendedName>
</protein>
<dbReference type="InterPro" id="IPR040256">
    <property type="entry name" value="At4g02000-like"/>
</dbReference>
<evidence type="ECO:0000313" key="2">
    <source>
        <dbReference type="Proteomes" id="UP001358586"/>
    </source>
</evidence>
<evidence type="ECO:0000313" key="1">
    <source>
        <dbReference type="EMBL" id="KAK5838380.1"/>
    </source>
</evidence>
<name>A0ABR0QGF1_GOSAR</name>
<accession>A0ABR0QGF1</accession>
<comment type="caution">
    <text evidence="1">The sequence shown here is derived from an EMBL/GenBank/DDBJ whole genome shotgun (WGS) entry which is preliminary data.</text>
</comment>
<sequence length="146" mass="16501">MQRYPSVVLTWIQLPNPPGHLYKWKIIGKMVKLDLQTNNQTIGHFARLVVYINLDRPLISKIYVDEATQQVEYEALPTVCFMCGKYRHAKDLCTSVMANQKSADLVNTENNPREESTIVEGPFSAECLNGKKYASIIKGKGPKFGP</sequence>
<proteinExistence type="predicted"/>
<evidence type="ECO:0008006" key="3">
    <source>
        <dbReference type="Google" id="ProtNLM"/>
    </source>
</evidence>
<gene>
    <name evidence="1" type="ORF">PVK06_007109</name>
</gene>
<keyword evidence="2" id="KW-1185">Reference proteome</keyword>
<dbReference type="PANTHER" id="PTHR31286:SF173">
    <property type="entry name" value="DUF4283 DOMAIN-CONTAINING PROTEIN"/>
    <property type="match status" value="1"/>
</dbReference>